<feature type="compositionally biased region" description="Basic residues" evidence="2">
    <location>
        <begin position="216"/>
        <end position="227"/>
    </location>
</feature>
<feature type="compositionally biased region" description="Polar residues" evidence="2">
    <location>
        <begin position="278"/>
        <end position="287"/>
    </location>
</feature>
<feature type="compositionally biased region" description="Basic and acidic residues" evidence="2">
    <location>
        <begin position="228"/>
        <end position="276"/>
    </location>
</feature>
<dbReference type="GO" id="GO:0030289">
    <property type="term" value="C:protein phosphatase 4 complex"/>
    <property type="evidence" value="ECO:0007669"/>
    <property type="project" value="InterPro"/>
</dbReference>
<dbReference type="PANTHER" id="PTHR16487:SF0">
    <property type="entry name" value="PROTEIN PHOSPHATASE 4 REGULATORY SUBUNIT 2-RELATED"/>
    <property type="match status" value="1"/>
</dbReference>
<proteinExistence type="inferred from homology"/>
<dbReference type="Pfam" id="PF09184">
    <property type="entry name" value="PPP4R2"/>
    <property type="match status" value="1"/>
</dbReference>
<dbReference type="InterPro" id="IPR015267">
    <property type="entry name" value="PPP4R2"/>
</dbReference>
<sequence length="287" mass="33514">MLSPETVFPQSTLIHKVTMKDTCNLVRVLHFYALDQGKIIPEELKDYLHFVAKTGDNIFTWSSLKYLFHQLLRTSLVNFYGGKPRAVIPPCTQYGAFNYEEMKNSLQKRLDQFDDTPYNLQRLCELLLEPRKYYSRVDKYMRGLEKVLWAYHDIDSKPKSIELDVLDPISWSILEKGIEKLSKLNAEEDSEPSCTSQGGAQKTSYPQSDANEPPKAKKIKKSKKVKKDKKDTEKDTEKDKDKKEKDKNNDKDKNKNYKDKNYKDKNKIYKDKKKGEMPSSSELYGHF</sequence>
<feature type="compositionally biased region" description="Polar residues" evidence="2">
    <location>
        <begin position="192"/>
        <end position="210"/>
    </location>
</feature>
<evidence type="ECO:0000313" key="4">
    <source>
        <dbReference type="RefSeq" id="XP_065723705.2"/>
    </source>
</evidence>
<name>A0AB40DHL4_DROSZ</name>
<reference evidence="4" key="1">
    <citation type="submission" date="2025-08" db="UniProtKB">
        <authorList>
            <consortium name="RefSeq"/>
        </authorList>
    </citation>
    <scope>IDENTIFICATION</scope>
</reference>
<dbReference type="Proteomes" id="UP001652628">
    <property type="component" value="Chromosome X"/>
</dbReference>
<dbReference type="GO" id="GO:0019888">
    <property type="term" value="F:protein phosphatase regulator activity"/>
    <property type="evidence" value="ECO:0007669"/>
    <property type="project" value="InterPro"/>
</dbReference>
<evidence type="ECO:0000256" key="1">
    <source>
        <dbReference type="ARBA" id="ARBA00009207"/>
    </source>
</evidence>
<evidence type="ECO:0000313" key="3">
    <source>
        <dbReference type="Proteomes" id="UP001652628"/>
    </source>
</evidence>
<dbReference type="GeneID" id="136117283"/>
<dbReference type="AlphaFoldDB" id="A0AB40DHL4"/>
<dbReference type="PANTHER" id="PTHR16487">
    <property type="entry name" value="PPP4R2-RELATED PROTEIN"/>
    <property type="match status" value="1"/>
</dbReference>
<comment type="similarity">
    <text evidence="1">Belongs to the PPP4R2 family.</text>
</comment>
<dbReference type="GO" id="GO:0005634">
    <property type="term" value="C:nucleus"/>
    <property type="evidence" value="ECO:0007669"/>
    <property type="project" value="TreeGrafter"/>
</dbReference>
<gene>
    <name evidence="4" type="primary">LOC136117283</name>
</gene>
<accession>A0AB40DHL4</accession>
<evidence type="ECO:0000256" key="2">
    <source>
        <dbReference type="SAM" id="MobiDB-lite"/>
    </source>
</evidence>
<protein>
    <submittedName>
        <fullName evidence="4">Serine/threonine-protein phosphatase 4 regulatory subunit 2-like isoform X1</fullName>
    </submittedName>
</protein>
<dbReference type="RefSeq" id="XP_065723705.2">
    <property type="nucleotide sequence ID" value="XM_065867633.2"/>
</dbReference>
<dbReference type="GO" id="GO:0005737">
    <property type="term" value="C:cytoplasm"/>
    <property type="evidence" value="ECO:0007669"/>
    <property type="project" value="TreeGrafter"/>
</dbReference>
<organism evidence="3 4">
    <name type="scientific">Drosophila suzukii</name>
    <name type="common">Spotted-wing drosophila fruit fly</name>
    <dbReference type="NCBI Taxonomy" id="28584"/>
    <lineage>
        <taxon>Eukaryota</taxon>
        <taxon>Metazoa</taxon>
        <taxon>Ecdysozoa</taxon>
        <taxon>Arthropoda</taxon>
        <taxon>Hexapoda</taxon>
        <taxon>Insecta</taxon>
        <taxon>Pterygota</taxon>
        <taxon>Neoptera</taxon>
        <taxon>Endopterygota</taxon>
        <taxon>Diptera</taxon>
        <taxon>Brachycera</taxon>
        <taxon>Muscomorpha</taxon>
        <taxon>Ephydroidea</taxon>
        <taxon>Drosophilidae</taxon>
        <taxon>Drosophila</taxon>
        <taxon>Sophophora</taxon>
    </lineage>
</organism>
<feature type="region of interest" description="Disordered" evidence="2">
    <location>
        <begin position="184"/>
        <end position="287"/>
    </location>
</feature>
<keyword evidence="3" id="KW-1185">Reference proteome</keyword>